<evidence type="ECO:0000313" key="1">
    <source>
        <dbReference type="EMBL" id="MBB4026019.1"/>
    </source>
</evidence>
<comment type="caution">
    <text evidence="1">The sequence shown here is derived from an EMBL/GenBank/DDBJ whole genome shotgun (WGS) entry which is preliminary data.</text>
</comment>
<dbReference type="OrthoDB" id="9802385at2"/>
<keyword evidence="2" id="KW-1185">Reference proteome</keyword>
<evidence type="ECO:0008006" key="3">
    <source>
        <dbReference type="Google" id="ProtNLM"/>
    </source>
</evidence>
<dbReference type="EMBL" id="JACIES010000004">
    <property type="protein sequence ID" value="MBB4026019.1"/>
    <property type="molecule type" value="Genomic_DNA"/>
</dbReference>
<dbReference type="SUPFAM" id="SSF109604">
    <property type="entry name" value="HD-domain/PDEase-like"/>
    <property type="match status" value="1"/>
</dbReference>
<name>A0A7W6HW36_9BACT</name>
<dbReference type="Gene3D" id="1.10.3210.10">
    <property type="entry name" value="Hypothetical protein af1432"/>
    <property type="match status" value="1"/>
</dbReference>
<dbReference type="GeneID" id="93102572"/>
<accession>A0A7W6HW36</accession>
<organism evidence="1 2">
    <name type="scientific">Butyricimonas faecihominis</name>
    <dbReference type="NCBI Taxonomy" id="1472416"/>
    <lineage>
        <taxon>Bacteria</taxon>
        <taxon>Pseudomonadati</taxon>
        <taxon>Bacteroidota</taxon>
        <taxon>Bacteroidia</taxon>
        <taxon>Bacteroidales</taxon>
        <taxon>Odoribacteraceae</taxon>
        <taxon>Butyricimonas</taxon>
    </lineage>
</organism>
<gene>
    <name evidence="1" type="ORF">GGR14_001809</name>
</gene>
<evidence type="ECO:0000313" key="2">
    <source>
        <dbReference type="Proteomes" id="UP000546007"/>
    </source>
</evidence>
<proteinExistence type="predicted"/>
<reference evidence="1 2" key="1">
    <citation type="submission" date="2020-08" db="EMBL/GenBank/DDBJ databases">
        <title>Genomic Encyclopedia of Type Strains, Phase IV (KMG-IV): sequencing the most valuable type-strain genomes for metagenomic binning, comparative biology and taxonomic classification.</title>
        <authorList>
            <person name="Goeker M."/>
        </authorList>
    </citation>
    <scope>NUCLEOTIDE SEQUENCE [LARGE SCALE GENOMIC DNA]</scope>
    <source>
        <strain evidence="1 2">DSM 105721</strain>
    </source>
</reference>
<dbReference type="Proteomes" id="UP000546007">
    <property type="component" value="Unassembled WGS sequence"/>
</dbReference>
<sequence>MKTNSELITLCSNCTALEQGIYKQTAKELDDAIKNNIQDIETLDYIADRLFDTMLGLSGKGECIYLKFIKYLETFDPIAAQRRKDDYEDSLDYKVHIAYAAARLAKELHKGQVDKAGKDYFEGHLSYVGGHGFSWKEKTVGFLHDAAEDTDYSVKEIIRMLKKVMVNWKNDYNDDWIYDFTDIIISFPNDKHHKLTKAEWDEIEEALNLINSHTAASREVYIERFRGHQLAINVKLNDLRNNMDISRLPYPTEKDLKRVERYKKEYDALLQMLQEFQYDIKM</sequence>
<dbReference type="RefSeq" id="WP_124315548.1">
    <property type="nucleotide sequence ID" value="NZ_AP028155.1"/>
</dbReference>
<dbReference type="AlphaFoldDB" id="A0A7W6HW36"/>
<protein>
    <recommendedName>
        <fullName evidence="3">Phosphohydrolase</fullName>
    </recommendedName>
</protein>